<feature type="compositionally biased region" description="Low complexity" evidence="1">
    <location>
        <begin position="55"/>
        <end position="71"/>
    </location>
</feature>
<evidence type="ECO:0000256" key="2">
    <source>
        <dbReference type="SAM" id="SignalP"/>
    </source>
</evidence>
<dbReference type="InterPro" id="IPR006311">
    <property type="entry name" value="TAT_signal"/>
</dbReference>
<protein>
    <submittedName>
        <fullName evidence="4">Polysaccharide deacetylase family protein</fullName>
    </submittedName>
</protein>
<feature type="chain" id="PRO_5046242568" evidence="2">
    <location>
        <begin position="19"/>
        <end position="309"/>
    </location>
</feature>
<evidence type="ECO:0000313" key="4">
    <source>
        <dbReference type="EMBL" id="MFC5664471.1"/>
    </source>
</evidence>
<dbReference type="Gene3D" id="3.20.20.370">
    <property type="entry name" value="Glycoside hydrolase/deacetylase"/>
    <property type="match status" value="1"/>
</dbReference>
<feature type="region of interest" description="Disordered" evidence="1">
    <location>
        <begin position="24"/>
        <end position="71"/>
    </location>
</feature>
<dbReference type="EMBL" id="JBHSOF010000018">
    <property type="protein sequence ID" value="MFC5664471.1"/>
    <property type="molecule type" value="Genomic_DNA"/>
</dbReference>
<dbReference type="PROSITE" id="PS51677">
    <property type="entry name" value="NODB"/>
    <property type="match status" value="1"/>
</dbReference>
<evidence type="ECO:0000313" key="5">
    <source>
        <dbReference type="Proteomes" id="UP001595975"/>
    </source>
</evidence>
<dbReference type="PANTHER" id="PTHR10587:SF134">
    <property type="entry name" value="SECRETED PROTEIN"/>
    <property type="match status" value="1"/>
</dbReference>
<organism evidence="4 5">
    <name type="scientific">Kitasatospora misakiensis</name>
    <dbReference type="NCBI Taxonomy" id="67330"/>
    <lineage>
        <taxon>Bacteria</taxon>
        <taxon>Bacillati</taxon>
        <taxon>Actinomycetota</taxon>
        <taxon>Actinomycetes</taxon>
        <taxon>Kitasatosporales</taxon>
        <taxon>Streptomycetaceae</taxon>
        <taxon>Kitasatospora</taxon>
    </lineage>
</organism>
<dbReference type="RefSeq" id="WP_380226170.1">
    <property type="nucleotide sequence ID" value="NZ_JBHSOF010000018.1"/>
</dbReference>
<name>A0ABW0X7M3_9ACTN</name>
<dbReference type="PROSITE" id="PS51257">
    <property type="entry name" value="PROKAR_LIPOPROTEIN"/>
    <property type="match status" value="1"/>
</dbReference>
<sequence length="309" mass="30994">MSLSRRTLLVATAGTALAACAPTASPATSSTMSPATSPVPTAAVEPPTVAPPTVTPTATFTPTPAPTSATPATLPARAVITARYAGVAPAAWGLDVPGVLTALPRSAAPAVALTFDACGGPGGSGYDAALVGTLREHGVPATLFLNARWIDANPAVFDALAADPLFEIANHGTAHRPLSVTGRAAYGIAGTRDPGEVYDEIAGNQAKLTALLGRPPGFFRSGTAHYDDVATRIADDLGQRIAGFSTNADGGATLPAAQVQRELLDVAPGGIVLAHMNHPASGTARGLAAALPALLAAGRTFTRLSDAFR</sequence>
<proteinExistence type="predicted"/>
<feature type="signal peptide" evidence="2">
    <location>
        <begin position="1"/>
        <end position="18"/>
    </location>
</feature>
<keyword evidence="2" id="KW-0732">Signal</keyword>
<evidence type="ECO:0000256" key="1">
    <source>
        <dbReference type="SAM" id="MobiDB-lite"/>
    </source>
</evidence>
<dbReference type="PROSITE" id="PS51318">
    <property type="entry name" value="TAT"/>
    <property type="match status" value="1"/>
</dbReference>
<dbReference type="PANTHER" id="PTHR10587">
    <property type="entry name" value="GLYCOSYL TRANSFERASE-RELATED"/>
    <property type="match status" value="1"/>
</dbReference>
<gene>
    <name evidence="4" type="ORF">ACFP3U_15940</name>
</gene>
<accession>A0ABW0X7M3</accession>
<dbReference type="SUPFAM" id="SSF88713">
    <property type="entry name" value="Glycoside hydrolase/deacetylase"/>
    <property type="match status" value="1"/>
</dbReference>
<reference evidence="5" key="1">
    <citation type="journal article" date="2019" name="Int. J. Syst. Evol. Microbiol.">
        <title>The Global Catalogue of Microorganisms (GCM) 10K type strain sequencing project: providing services to taxonomists for standard genome sequencing and annotation.</title>
        <authorList>
            <consortium name="The Broad Institute Genomics Platform"/>
            <consortium name="The Broad Institute Genome Sequencing Center for Infectious Disease"/>
            <person name="Wu L."/>
            <person name="Ma J."/>
        </authorList>
    </citation>
    <scope>NUCLEOTIDE SEQUENCE [LARGE SCALE GENOMIC DNA]</scope>
    <source>
        <strain evidence="5">CGMCC 4.1437</strain>
    </source>
</reference>
<evidence type="ECO:0000259" key="3">
    <source>
        <dbReference type="PROSITE" id="PS51677"/>
    </source>
</evidence>
<keyword evidence="5" id="KW-1185">Reference proteome</keyword>
<dbReference type="Proteomes" id="UP001595975">
    <property type="component" value="Unassembled WGS sequence"/>
</dbReference>
<feature type="compositionally biased region" description="Low complexity" evidence="1">
    <location>
        <begin position="24"/>
        <end position="47"/>
    </location>
</feature>
<dbReference type="Pfam" id="PF01522">
    <property type="entry name" value="Polysacc_deac_1"/>
    <property type="match status" value="1"/>
</dbReference>
<comment type="caution">
    <text evidence="4">The sequence shown here is derived from an EMBL/GenBank/DDBJ whole genome shotgun (WGS) entry which is preliminary data.</text>
</comment>
<feature type="domain" description="NodB homology" evidence="3">
    <location>
        <begin position="109"/>
        <end position="309"/>
    </location>
</feature>
<dbReference type="InterPro" id="IPR011330">
    <property type="entry name" value="Glyco_hydro/deAcase_b/a-brl"/>
</dbReference>
<dbReference type="InterPro" id="IPR002509">
    <property type="entry name" value="NODB_dom"/>
</dbReference>
<dbReference type="InterPro" id="IPR050248">
    <property type="entry name" value="Polysacc_deacetylase_ArnD"/>
</dbReference>